<reference evidence="2" key="2">
    <citation type="submission" date="2020-07" db="EMBL/GenBank/DDBJ databases">
        <authorList>
            <person name="Pettersson B.M.F."/>
            <person name="Behra P.R.K."/>
            <person name="Ramesh M."/>
            <person name="Das S."/>
            <person name="Dasgupta S."/>
            <person name="Kirsebom L.A."/>
        </authorList>
    </citation>
    <scope>NUCLEOTIDE SEQUENCE</scope>
    <source>
        <strain evidence="2">DSM 44203</strain>
    </source>
</reference>
<organism evidence="2 4">
    <name type="scientific">Mycolicibacterium novocastrense</name>
    <name type="common">Mycobacterium novocastrense</name>
    <dbReference type="NCBI Taxonomy" id="59813"/>
    <lineage>
        <taxon>Bacteria</taxon>
        <taxon>Bacillati</taxon>
        <taxon>Actinomycetota</taxon>
        <taxon>Actinomycetes</taxon>
        <taxon>Mycobacteriales</taxon>
        <taxon>Mycobacteriaceae</taxon>
        <taxon>Mycolicibacterium</taxon>
    </lineage>
</organism>
<evidence type="ECO:0000313" key="4">
    <source>
        <dbReference type="Proteomes" id="UP001207528"/>
    </source>
</evidence>
<evidence type="ECO:0000313" key="1">
    <source>
        <dbReference type="EMBL" id="GAT07528.1"/>
    </source>
</evidence>
<comment type="caution">
    <text evidence="2">The sequence shown here is derived from an EMBL/GenBank/DDBJ whole genome shotgun (WGS) entry which is preliminary data.</text>
</comment>
<evidence type="ECO:0000313" key="2">
    <source>
        <dbReference type="EMBL" id="MCV7026236.1"/>
    </source>
</evidence>
<dbReference type="AlphaFoldDB" id="A0AAW5SS02"/>
<reference evidence="2" key="3">
    <citation type="journal article" date="2022" name="BMC Genomics">
        <title>Comparative genome analysis of mycobacteria focusing on tRNA and non-coding RNA.</title>
        <authorList>
            <person name="Behra P.R.K."/>
            <person name="Pettersson B.M.F."/>
            <person name="Ramesh M."/>
            <person name="Das S."/>
            <person name="Dasgupta S."/>
            <person name="Kirsebom L.A."/>
        </authorList>
    </citation>
    <scope>NUCLEOTIDE SEQUENCE</scope>
    <source>
        <strain evidence="2">DSM 44203</strain>
    </source>
</reference>
<gene>
    <name evidence="2" type="ORF">H7I77_23275</name>
    <name evidence="1" type="ORF">RMCN_0661</name>
</gene>
<sequence length="88" mass="9578">MADQSVDDREQGHDSELAVDVRVRVNPDTDAEARGVIVEDFGEMTAVPVDIGSNHIADAARRWAVMLDEGTLLFADSDQLTRVAPVDL</sequence>
<accession>A0AAW5SS02</accession>
<proteinExistence type="predicted"/>
<dbReference type="Proteomes" id="UP000069773">
    <property type="component" value="Unassembled WGS sequence"/>
</dbReference>
<evidence type="ECO:0000313" key="3">
    <source>
        <dbReference type="Proteomes" id="UP000069773"/>
    </source>
</evidence>
<protein>
    <submittedName>
        <fullName evidence="2">Uncharacterized protein</fullName>
    </submittedName>
</protein>
<dbReference type="EMBL" id="BCTA01000011">
    <property type="protein sequence ID" value="GAT07528.1"/>
    <property type="molecule type" value="Genomic_DNA"/>
</dbReference>
<dbReference type="Proteomes" id="UP001207528">
    <property type="component" value="Unassembled WGS sequence"/>
</dbReference>
<dbReference type="EMBL" id="JACKTI010000061">
    <property type="protein sequence ID" value="MCV7026236.1"/>
    <property type="molecule type" value="Genomic_DNA"/>
</dbReference>
<dbReference type="RefSeq" id="WP_084377083.1">
    <property type="nucleotide sequence ID" value="NZ_BCTA01000011.1"/>
</dbReference>
<reference evidence="1 3" key="1">
    <citation type="journal article" date="2016" name="Genome Announc.">
        <title>Draft Genome Sequences of Five Rapidly Growing Mycobacterium Species, M. thermoresistibile, M. fortuitum subsp. acetamidolyticum, M. canariasense, M. brisbanense, and M. novocastrense.</title>
        <authorList>
            <person name="Katahira K."/>
            <person name="Ogura Y."/>
            <person name="Gotoh Y."/>
            <person name="Hayashi T."/>
        </authorList>
    </citation>
    <scope>NUCLEOTIDE SEQUENCE [LARGE SCALE GENOMIC DNA]</scope>
    <source>
        <strain evidence="1 3">JCM18114</strain>
    </source>
</reference>
<name>A0AAW5SS02_MYCNV</name>
<keyword evidence="3" id="KW-1185">Reference proteome</keyword>